<keyword evidence="3" id="KW-0863">Zinc-finger</keyword>
<dbReference type="GO" id="GO:0003700">
    <property type="term" value="F:DNA-binding transcription factor activity"/>
    <property type="evidence" value="ECO:0007669"/>
    <property type="project" value="InterPro"/>
</dbReference>
<dbReference type="Gene3D" id="3.30.50.10">
    <property type="entry name" value="Erythroid Transcription Factor GATA-1, subunit A"/>
    <property type="match status" value="1"/>
</dbReference>
<evidence type="ECO:0000256" key="8">
    <source>
        <dbReference type="ARBA" id="ARBA00023170"/>
    </source>
</evidence>
<keyword evidence="4" id="KW-0862">Zinc</keyword>
<dbReference type="Proteomes" id="UP000271162">
    <property type="component" value="Unassembled WGS sequence"/>
</dbReference>
<keyword evidence="7" id="KW-0804">Transcription</keyword>
<dbReference type="EMBL" id="UYSL01023347">
    <property type="protein sequence ID" value="VDL82074.1"/>
    <property type="molecule type" value="Genomic_DNA"/>
</dbReference>
<dbReference type="STRING" id="27835.A0A0N4YMF4"/>
<dbReference type="WBParaSite" id="NBR_0001834801-mRNA-1">
    <property type="protein sequence ID" value="NBR_0001834801-mRNA-1"/>
    <property type="gene ID" value="NBR_0001834801"/>
</dbReference>
<keyword evidence="5" id="KW-0805">Transcription regulation</keyword>
<evidence type="ECO:0000256" key="1">
    <source>
        <dbReference type="ARBA" id="ARBA00004123"/>
    </source>
</evidence>
<dbReference type="GO" id="GO:0008270">
    <property type="term" value="F:zinc ion binding"/>
    <property type="evidence" value="ECO:0007669"/>
    <property type="project" value="UniProtKB-KW"/>
</dbReference>
<dbReference type="CDD" id="cd06960">
    <property type="entry name" value="NR_DBD_HNF4A"/>
    <property type="match status" value="1"/>
</dbReference>
<evidence type="ECO:0000256" key="2">
    <source>
        <dbReference type="ARBA" id="ARBA00022723"/>
    </source>
</evidence>
<evidence type="ECO:0000256" key="6">
    <source>
        <dbReference type="ARBA" id="ARBA00023125"/>
    </source>
</evidence>
<dbReference type="PANTHER" id="PTHR45680:SF29">
    <property type="entry name" value="NUCLEAR HORMONE RECEPTOR FAMILY"/>
    <property type="match status" value="1"/>
</dbReference>
<sequence length="78" mass="8876">MQPECLVCRRRGHGNHFGVSSCRACAAFFRRSIVKRRTYQCRRGNGMCSISQSDKIICRQCRLQKCIAVGMTPETHAI</sequence>
<organism evidence="13">
    <name type="scientific">Nippostrongylus brasiliensis</name>
    <name type="common">Rat hookworm</name>
    <dbReference type="NCBI Taxonomy" id="27835"/>
    <lineage>
        <taxon>Eukaryota</taxon>
        <taxon>Metazoa</taxon>
        <taxon>Ecdysozoa</taxon>
        <taxon>Nematoda</taxon>
        <taxon>Chromadorea</taxon>
        <taxon>Rhabditida</taxon>
        <taxon>Rhabditina</taxon>
        <taxon>Rhabditomorpha</taxon>
        <taxon>Strongyloidea</taxon>
        <taxon>Heligmosomidae</taxon>
        <taxon>Nippostrongylus</taxon>
    </lineage>
</organism>
<evidence type="ECO:0000256" key="4">
    <source>
        <dbReference type="ARBA" id="ARBA00022833"/>
    </source>
</evidence>
<evidence type="ECO:0000313" key="13">
    <source>
        <dbReference type="WBParaSite" id="NBR_0001834801-mRNA-1"/>
    </source>
</evidence>
<keyword evidence="6" id="KW-0238">DNA-binding</keyword>
<comment type="subcellular location">
    <subcellularLocation>
        <location evidence="1">Nucleus</location>
    </subcellularLocation>
</comment>
<reference evidence="11 12" key="2">
    <citation type="submission" date="2018-11" db="EMBL/GenBank/DDBJ databases">
        <authorList>
            <consortium name="Pathogen Informatics"/>
        </authorList>
    </citation>
    <scope>NUCLEOTIDE SEQUENCE [LARGE SCALE GENOMIC DNA]</scope>
</reference>
<dbReference type="GO" id="GO:0005634">
    <property type="term" value="C:nucleus"/>
    <property type="evidence" value="ECO:0007669"/>
    <property type="project" value="UniProtKB-SubCell"/>
</dbReference>
<dbReference type="SUPFAM" id="SSF57716">
    <property type="entry name" value="Glucocorticoid receptor-like (DNA-binding domain)"/>
    <property type="match status" value="1"/>
</dbReference>
<gene>
    <name evidence="11" type="ORF">NBR_LOCUS18349</name>
</gene>
<accession>A0A0N4YMF4</accession>
<reference evidence="13" key="1">
    <citation type="submission" date="2017-02" db="UniProtKB">
        <authorList>
            <consortium name="WormBaseParasite"/>
        </authorList>
    </citation>
    <scope>IDENTIFICATION</scope>
</reference>
<evidence type="ECO:0000256" key="7">
    <source>
        <dbReference type="ARBA" id="ARBA00023163"/>
    </source>
</evidence>
<proteinExistence type="predicted"/>
<evidence type="ECO:0000256" key="9">
    <source>
        <dbReference type="ARBA" id="ARBA00023242"/>
    </source>
</evidence>
<feature type="domain" description="Nuclear receptor" evidence="10">
    <location>
        <begin position="2"/>
        <end position="78"/>
    </location>
</feature>
<dbReference type="SMART" id="SM00399">
    <property type="entry name" value="ZnF_C4"/>
    <property type="match status" value="1"/>
</dbReference>
<protein>
    <submittedName>
        <fullName evidence="13">Nuclear hormone receptor,putative (inferred by orthology to a S. mansoni protein)</fullName>
    </submittedName>
</protein>
<dbReference type="Pfam" id="PF00105">
    <property type="entry name" value="zf-C4"/>
    <property type="match status" value="1"/>
</dbReference>
<dbReference type="PANTHER" id="PTHR45680">
    <property type="entry name" value="NUCLEAR HORMONE RECEPTOR FAMILY"/>
    <property type="match status" value="1"/>
</dbReference>
<keyword evidence="8" id="KW-0675">Receptor</keyword>
<dbReference type="PROSITE" id="PS51030">
    <property type="entry name" value="NUCLEAR_REC_DBD_2"/>
    <property type="match status" value="1"/>
</dbReference>
<evidence type="ECO:0000259" key="10">
    <source>
        <dbReference type="PROSITE" id="PS51030"/>
    </source>
</evidence>
<dbReference type="AlphaFoldDB" id="A0A0N4YMF4"/>
<evidence type="ECO:0000313" key="12">
    <source>
        <dbReference type="Proteomes" id="UP000271162"/>
    </source>
</evidence>
<evidence type="ECO:0000256" key="5">
    <source>
        <dbReference type="ARBA" id="ARBA00023015"/>
    </source>
</evidence>
<keyword evidence="2" id="KW-0479">Metal-binding</keyword>
<dbReference type="InterPro" id="IPR049636">
    <property type="entry name" value="HNF4-like_DBD"/>
</dbReference>
<dbReference type="InterPro" id="IPR001628">
    <property type="entry name" value="Znf_hrmn_rcpt"/>
</dbReference>
<dbReference type="GO" id="GO:0000978">
    <property type="term" value="F:RNA polymerase II cis-regulatory region sequence-specific DNA binding"/>
    <property type="evidence" value="ECO:0007669"/>
    <property type="project" value="InterPro"/>
</dbReference>
<dbReference type="PRINTS" id="PR00047">
    <property type="entry name" value="STROIDFINGER"/>
</dbReference>
<name>A0A0N4YMF4_NIPBR</name>
<evidence type="ECO:0000313" key="11">
    <source>
        <dbReference type="EMBL" id="VDL82074.1"/>
    </source>
</evidence>
<keyword evidence="9" id="KW-0539">Nucleus</keyword>
<dbReference type="OMA" id="STDNCND"/>
<keyword evidence="12" id="KW-1185">Reference proteome</keyword>
<evidence type="ECO:0000256" key="3">
    <source>
        <dbReference type="ARBA" id="ARBA00022771"/>
    </source>
</evidence>
<dbReference type="InterPro" id="IPR051152">
    <property type="entry name" value="C.elegans_Orphan_NR"/>
</dbReference>
<dbReference type="InterPro" id="IPR013088">
    <property type="entry name" value="Znf_NHR/GATA"/>
</dbReference>